<evidence type="ECO:0000313" key="1">
    <source>
        <dbReference type="EMBL" id="CEK28968.1"/>
    </source>
</evidence>
<gene>
    <name evidence="1" type="ORF">CSF007_16230</name>
</gene>
<accession>A0A0A8VKQ8</accession>
<name>A0A0A8VKQ8_YERRU</name>
<dbReference type="AlphaFoldDB" id="A0A0A8VKQ8"/>
<protein>
    <submittedName>
        <fullName evidence="1">Uncharacterized protein</fullName>
    </submittedName>
</protein>
<dbReference type="EMBL" id="LN681231">
    <property type="protein sequence ID" value="CEK28968.1"/>
    <property type="molecule type" value="Genomic_DNA"/>
</dbReference>
<organism evidence="1">
    <name type="scientific">Yersinia ruckeri</name>
    <dbReference type="NCBI Taxonomy" id="29486"/>
    <lineage>
        <taxon>Bacteria</taxon>
        <taxon>Pseudomonadati</taxon>
        <taxon>Pseudomonadota</taxon>
        <taxon>Gammaproteobacteria</taxon>
        <taxon>Enterobacterales</taxon>
        <taxon>Yersiniaceae</taxon>
        <taxon>Yersinia</taxon>
    </lineage>
</organism>
<sequence>MSHQWTSTTTFRSDPHHLTIEINQTQCNSWVFYIQHLS</sequence>
<reference evidence="1" key="1">
    <citation type="journal article" date="2015" name="Genome Announc.">
        <title>Complete Genome Sequence of Yersinia ruckeri Strain CSF007-82, Etiologic Agent of Red Mouth Disease in Salmonid Fish.</title>
        <authorList>
            <person name="Nelson M.C."/>
            <person name="LaPatra S.E."/>
            <person name="Welch T.J."/>
            <person name="Graf J."/>
        </authorList>
    </citation>
    <scope>NUCLEOTIDE SEQUENCE</scope>
    <source>
        <strain evidence="1">CSF007-82</strain>
    </source>
</reference>
<proteinExistence type="predicted"/>